<keyword evidence="1" id="KW-0732">Signal</keyword>
<dbReference type="CDD" id="cd06347">
    <property type="entry name" value="PBP1_ABC_LivK_ligand_binding-like"/>
    <property type="match status" value="1"/>
</dbReference>
<comment type="caution">
    <text evidence="3">The sequence shown here is derived from an EMBL/GenBank/DDBJ whole genome shotgun (WGS) entry which is preliminary data.</text>
</comment>
<feature type="domain" description="Leucine-binding protein" evidence="2">
    <location>
        <begin position="45"/>
        <end position="378"/>
    </location>
</feature>
<gene>
    <name evidence="3" type="ORF">GX426_05150</name>
</gene>
<dbReference type="Pfam" id="PF13458">
    <property type="entry name" value="Peripla_BP_6"/>
    <property type="match status" value="1"/>
</dbReference>
<proteinExistence type="predicted"/>
<name>A0A7K4AHL7_METSH</name>
<dbReference type="SUPFAM" id="SSF53822">
    <property type="entry name" value="Periplasmic binding protein-like I"/>
    <property type="match status" value="1"/>
</dbReference>
<organism evidence="3 4">
    <name type="scientific">Methanothrix soehngenii</name>
    <name type="common">Methanosaeta concilii</name>
    <dbReference type="NCBI Taxonomy" id="2223"/>
    <lineage>
        <taxon>Archaea</taxon>
        <taxon>Methanobacteriati</taxon>
        <taxon>Methanobacteriota</taxon>
        <taxon>Stenosarchaea group</taxon>
        <taxon>Methanomicrobia</taxon>
        <taxon>Methanotrichales</taxon>
        <taxon>Methanotrichaceae</taxon>
        <taxon>Methanothrix</taxon>
    </lineage>
</organism>
<dbReference type="InterPro" id="IPR051010">
    <property type="entry name" value="BCAA_transport"/>
</dbReference>
<evidence type="ECO:0000259" key="2">
    <source>
        <dbReference type="Pfam" id="PF13458"/>
    </source>
</evidence>
<sequence>MSSDICRMASAFAFIALLEICIIGSMALAQTDRDQFAMEGASEQTVKIGAIYNQVGSQSPLDLPSARGAGLAVDEINRLGGIDGKEIELILCDGKSDTANVGECAKALIAENVSAIIGLSDTDMVLAAGPITSAAGIPFVTSGATSPRLAEENEGLFLACFGDNVQARAGAEYAFNEMGIKTCSLLVDGDMEFARLLAYYFKERYADLGGEIIMEAFINDSDQAILSQEVSDAHSEMIYLAAGPKEAKAVIEALRKADIDSPIFGGDSLDSLDLRRDGMGRIIFSTHALLDENSSRTGEFVRAYKSEYGYPPENAFSALGYDAVKLLAEAIDRAGSSDPEAIFQALGNTSGFSGVTGDISYQDDCRIPNKDVTIVSLIDGEIADLEVMQSTNMPLISG</sequence>
<dbReference type="Gene3D" id="3.40.50.2300">
    <property type="match status" value="2"/>
</dbReference>
<accession>A0A7K4AHL7</accession>
<reference evidence="3 4" key="1">
    <citation type="journal article" date="2020" name="Biotechnol. Biofuels">
        <title>New insights from the biogas microbiome by comprehensive genome-resolved metagenomics of nearly 1600 species originating from multiple anaerobic digesters.</title>
        <authorList>
            <person name="Campanaro S."/>
            <person name="Treu L."/>
            <person name="Rodriguez-R L.M."/>
            <person name="Kovalovszki A."/>
            <person name="Ziels R.M."/>
            <person name="Maus I."/>
            <person name="Zhu X."/>
            <person name="Kougias P.G."/>
            <person name="Basile A."/>
            <person name="Luo G."/>
            <person name="Schluter A."/>
            <person name="Konstantinidis K.T."/>
            <person name="Angelidaki I."/>
        </authorList>
    </citation>
    <scope>NUCLEOTIDE SEQUENCE [LARGE SCALE GENOMIC DNA]</scope>
    <source>
        <strain evidence="3">AS27yjCOA_157</strain>
    </source>
</reference>
<protein>
    <submittedName>
        <fullName evidence="3">ABC transporter substrate-binding protein</fullName>
    </submittedName>
</protein>
<dbReference type="Proteomes" id="UP000544742">
    <property type="component" value="Unassembled WGS sequence"/>
</dbReference>
<dbReference type="AlphaFoldDB" id="A0A7K4AHL7"/>
<dbReference type="InterPro" id="IPR028082">
    <property type="entry name" value="Peripla_BP_I"/>
</dbReference>
<dbReference type="PANTHER" id="PTHR30483">
    <property type="entry name" value="LEUCINE-SPECIFIC-BINDING PROTEIN"/>
    <property type="match status" value="1"/>
</dbReference>
<dbReference type="EMBL" id="JAAYUN010000087">
    <property type="protein sequence ID" value="NLJ22478.1"/>
    <property type="molecule type" value="Genomic_DNA"/>
</dbReference>
<evidence type="ECO:0000256" key="1">
    <source>
        <dbReference type="ARBA" id="ARBA00022729"/>
    </source>
</evidence>
<evidence type="ECO:0000313" key="3">
    <source>
        <dbReference type="EMBL" id="NLJ22478.1"/>
    </source>
</evidence>
<evidence type="ECO:0000313" key="4">
    <source>
        <dbReference type="Proteomes" id="UP000544742"/>
    </source>
</evidence>
<dbReference type="InterPro" id="IPR028081">
    <property type="entry name" value="Leu-bd"/>
</dbReference>
<dbReference type="PANTHER" id="PTHR30483:SF6">
    <property type="entry name" value="PERIPLASMIC BINDING PROTEIN OF ABC TRANSPORTER FOR NATURAL AMINO ACIDS"/>
    <property type="match status" value="1"/>
</dbReference>